<dbReference type="InterPro" id="IPR000182">
    <property type="entry name" value="GNAT_dom"/>
</dbReference>
<keyword evidence="3" id="KW-1185">Reference proteome</keyword>
<sequence>MQKIIKIDDVSDVKNEVLHYRAKRARGDRARQFIVMIDGVESAFLTYDVYSDESLVFIIEIYVLPDSRKQRIGTFLLSYAEDCAIQLGCTFVRLKPYALDPNIDQGWLVSWYQGKGYVQQTNDKEVVQKDITKDKA</sequence>
<evidence type="ECO:0000259" key="1">
    <source>
        <dbReference type="PROSITE" id="PS51186"/>
    </source>
</evidence>
<dbReference type="CDD" id="cd04301">
    <property type="entry name" value="NAT_SF"/>
    <property type="match status" value="1"/>
</dbReference>
<comment type="caution">
    <text evidence="2">The sequence shown here is derived from an EMBL/GenBank/DDBJ whole genome shotgun (WGS) entry which is preliminary data.</text>
</comment>
<reference evidence="2 3" key="1">
    <citation type="submission" date="2024-02" db="EMBL/GenBank/DDBJ databases">
        <title>Draft genome sequence of Collimonas sp. strain H4R21, an effective mineral-weathering bacterial strain isolated from the beech rhizosphere.</title>
        <authorList>
            <person name="Morin E."/>
            <person name="Uroz S."/>
            <person name="Leveau J.H.J."/>
            <person name="Kumar R."/>
            <person name="Rey M.W."/>
            <person name="Pham J."/>
        </authorList>
    </citation>
    <scope>NUCLEOTIDE SEQUENCE [LARGE SCALE GENOMIC DNA]</scope>
    <source>
        <strain evidence="2 3">H4R21</strain>
    </source>
</reference>
<name>A0ABU9PRR8_9BURK</name>
<dbReference type="Proteomes" id="UP001495910">
    <property type="component" value="Unassembled WGS sequence"/>
</dbReference>
<evidence type="ECO:0000313" key="2">
    <source>
        <dbReference type="EMBL" id="MEM4986656.1"/>
    </source>
</evidence>
<dbReference type="InterPro" id="IPR016181">
    <property type="entry name" value="Acyl_CoA_acyltransferase"/>
</dbReference>
<dbReference type="EMBL" id="JBANDC010000003">
    <property type="protein sequence ID" value="MEM4986656.1"/>
    <property type="molecule type" value="Genomic_DNA"/>
</dbReference>
<dbReference type="Pfam" id="PF00583">
    <property type="entry name" value="Acetyltransf_1"/>
    <property type="match status" value="1"/>
</dbReference>
<dbReference type="PROSITE" id="PS51186">
    <property type="entry name" value="GNAT"/>
    <property type="match status" value="1"/>
</dbReference>
<organism evidence="2 3">
    <name type="scientific">Collimonas rhizosphaerae</name>
    <dbReference type="NCBI Taxonomy" id="3126357"/>
    <lineage>
        <taxon>Bacteria</taxon>
        <taxon>Pseudomonadati</taxon>
        <taxon>Pseudomonadota</taxon>
        <taxon>Betaproteobacteria</taxon>
        <taxon>Burkholderiales</taxon>
        <taxon>Oxalobacteraceae</taxon>
        <taxon>Collimonas</taxon>
    </lineage>
</organism>
<proteinExistence type="predicted"/>
<dbReference type="RefSeq" id="WP_342828364.1">
    <property type="nucleotide sequence ID" value="NZ_JBANDC010000003.1"/>
</dbReference>
<evidence type="ECO:0000313" key="3">
    <source>
        <dbReference type="Proteomes" id="UP001495910"/>
    </source>
</evidence>
<protein>
    <submittedName>
        <fullName evidence="2">GNAT family N-acetyltransferase</fullName>
    </submittedName>
</protein>
<gene>
    <name evidence="2" type="ORF">V8G57_04550</name>
</gene>
<dbReference type="SUPFAM" id="SSF55729">
    <property type="entry name" value="Acyl-CoA N-acyltransferases (Nat)"/>
    <property type="match status" value="1"/>
</dbReference>
<dbReference type="Gene3D" id="3.40.630.30">
    <property type="match status" value="1"/>
</dbReference>
<feature type="domain" description="N-acetyltransferase" evidence="1">
    <location>
        <begin position="1"/>
        <end position="136"/>
    </location>
</feature>
<accession>A0ABU9PRR8</accession>